<reference evidence="1 2" key="1">
    <citation type="submission" date="2024-06" db="EMBL/GenBank/DDBJ databases">
        <title>The Natural Products Discovery Center: Release of the First 8490 Sequenced Strains for Exploring Actinobacteria Biosynthetic Diversity.</title>
        <authorList>
            <person name="Kalkreuter E."/>
            <person name="Kautsar S.A."/>
            <person name="Yang D."/>
            <person name="Bader C.D."/>
            <person name="Teijaro C.N."/>
            <person name="Fluegel L."/>
            <person name="Davis C.M."/>
            <person name="Simpson J.R."/>
            <person name="Lauterbach L."/>
            <person name="Steele A.D."/>
            <person name="Gui C."/>
            <person name="Meng S."/>
            <person name="Li G."/>
            <person name="Viehrig K."/>
            <person name="Ye F."/>
            <person name="Su P."/>
            <person name="Kiefer A.F."/>
            <person name="Nichols A."/>
            <person name="Cepeda A.J."/>
            <person name="Yan W."/>
            <person name="Fan B."/>
            <person name="Jiang Y."/>
            <person name="Adhikari A."/>
            <person name="Zheng C.-J."/>
            <person name="Schuster L."/>
            <person name="Cowan T.M."/>
            <person name="Smanski M.J."/>
            <person name="Chevrette M.G."/>
            <person name="De Carvalho L.P.S."/>
            <person name="Shen B."/>
        </authorList>
    </citation>
    <scope>NUCLEOTIDE SEQUENCE [LARGE SCALE GENOMIC DNA]</scope>
    <source>
        <strain evidence="1 2">NPDC001166</strain>
    </source>
</reference>
<dbReference type="InterPro" id="IPR009057">
    <property type="entry name" value="Homeodomain-like_sf"/>
</dbReference>
<sequence>MQAAELCEERVKPAEVARRLRVSVKSAYLWHQLWRDGGREALVARGPSGEPVPLVTSLSGETQRVWGAGSGRAWLGGGPGVDRFAGGHADRLEVSRVLQRRGCFG</sequence>
<dbReference type="SUPFAM" id="SSF46689">
    <property type="entry name" value="Homeodomain-like"/>
    <property type="match status" value="1"/>
</dbReference>
<comment type="caution">
    <text evidence="1">The sequence shown here is derived from an EMBL/GenBank/DDBJ whole genome shotgun (WGS) entry which is preliminary data.</text>
</comment>
<gene>
    <name evidence="1" type="ORF">ABT272_44710</name>
</gene>
<dbReference type="Pfam" id="PF13384">
    <property type="entry name" value="HTH_23"/>
    <property type="match status" value="1"/>
</dbReference>
<proteinExistence type="predicted"/>
<dbReference type="Proteomes" id="UP001470023">
    <property type="component" value="Unassembled WGS sequence"/>
</dbReference>
<accession>A0ABV1ULN0</accession>
<protein>
    <submittedName>
        <fullName evidence="1">Helix-turn-helix domain-containing protein</fullName>
    </submittedName>
</protein>
<evidence type="ECO:0000313" key="1">
    <source>
        <dbReference type="EMBL" id="MER6434600.1"/>
    </source>
</evidence>
<organism evidence="1 2">
    <name type="scientific">Streptomyces sp. 900105245</name>
    <dbReference type="NCBI Taxonomy" id="3154379"/>
    <lineage>
        <taxon>Bacteria</taxon>
        <taxon>Bacillati</taxon>
        <taxon>Actinomycetota</taxon>
        <taxon>Actinomycetes</taxon>
        <taxon>Kitasatosporales</taxon>
        <taxon>Streptomycetaceae</taxon>
        <taxon>Streptomyces</taxon>
    </lineage>
</organism>
<keyword evidence="2" id="KW-1185">Reference proteome</keyword>
<dbReference type="EMBL" id="JBEPAZ010000145">
    <property type="protein sequence ID" value="MER6434600.1"/>
    <property type="molecule type" value="Genomic_DNA"/>
</dbReference>
<dbReference type="RefSeq" id="WP_352066405.1">
    <property type="nucleotide sequence ID" value="NZ_JBEPAZ010000145.1"/>
</dbReference>
<name>A0ABV1ULN0_9ACTN</name>
<evidence type="ECO:0000313" key="2">
    <source>
        <dbReference type="Proteomes" id="UP001470023"/>
    </source>
</evidence>